<feature type="domain" description="PAC" evidence="9">
    <location>
        <begin position="94"/>
        <end position="146"/>
    </location>
</feature>
<dbReference type="AlphaFoldDB" id="A0A8J7HNT0"/>
<evidence type="ECO:0000259" key="9">
    <source>
        <dbReference type="PROSITE" id="PS50113"/>
    </source>
</evidence>
<dbReference type="Pfam" id="PF08447">
    <property type="entry name" value="PAS_3"/>
    <property type="match status" value="2"/>
</dbReference>
<dbReference type="InterPro" id="IPR035965">
    <property type="entry name" value="PAS-like_dom_sf"/>
</dbReference>
<dbReference type="InterPro" id="IPR003661">
    <property type="entry name" value="HisK_dim/P_dom"/>
</dbReference>
<dbReference type="SUPFAM" id="SSF55874">
    <property type="entry name" value="ATPase domain of HSP90 chaperone/DNA topoisomerase II/histidine kinase"/>
    <property type="match status" value="1"/>
</dbReference>
<dbReference type="InterPro" id="IPR004358">
    <property type="entry name" value="Sig_transdc_His_kin-like_C"/>
</dbReference>
<dbReference type="SMART" id="SM00387">
    <property type="entry name" value="HATPase_c"/>
    <property type="match status" value="1"/>
</dbReference>
<evidence type="ECO:0000259" key="7">
    <source>
        <dbReference type="PROSITE" id="PS50109"/>
    </source>
</evidence>
<evidence type="ECO:0000256" key="3">
    <source>
        <dbReference type="ARBA" id="ARBA00022553"/>
    </source>
</evidence>
<dbReference type="InterPro" id="IPR052162">
    <property type="entry name" value="Sensor_kinase/Photoreceptor"/>
</dbReference>
<evidence type="ECO:0000313" key="11">
    <source>
        <dbReference type="Proteomes" id="UP000632766"/>
    </source>
</evidence>
<dbReference type="Gene3D" id="3.30.450.20">
    <property type="entry name" value="PAS domain"/>
    <property type="match status" value="3"/>
</dbReference>
<dbReference type="EMBL" id="JAECZC010000001">
    <property type="protein sequence ID" value="MBH8560838.1"/>
    <property type="molecule type" value="Genomic_DNA"/>
</dbReference>
<dbReference type="PRINTS" id="PR00344">
    <property type="entry name" value="BCTRLSENSOR"/>
</dbReference>
<dbReference type="Pfam" id="PF13426">
    <property type="entry name" value="PAS_9"/>
    <property type="match status" value="1"/>
</dbReference>
<feature type="domain" description="PAC" evidence="9">
    <location>
        <begin position="221"/>
        <end position="278"/>
    </location>
</feature>
<keyword evidence="11" id="KW-1185">Reference proteome</keyword>
<feature type="domain" description="PAS" evidence="8">
    <location>
        <begin position="147"/>
        <end position="217"/>
    </location>
</feature>
<feature type="domain" description="PAC" evidence="9">
    <location>
        <begin position="352"/>
        <end position="404"/>
    </location>
</feature>
<dbReference type="NCBIfam" id="TIGR00229">
    <property type="entry name" value="sensory_box"/>
    <property type="match status" value="3"/>
</dbReference>
<feature type="domain" description="PAS" evidence="8">
    <location>
        <begin position="279"/>
        <end position="349"/>
    </location>
</feature>
<dbReference type="InterPro" id="IPR000014">
    <property type="entry name" value="PAS"/>
</dbReference>
<dbReference type="Pfam" id="PF00512">
    <property type="entry name" value="HisKA"/>
    <property type="match status" value="1"/>
</dbReference>
<name>A0A8J7HNT0_9NOST</name>
<dbReference type="SUPFAM" id="SSF55785">
    <property type="entry name" value="PYP-like sensor domain (PAS domain)"/>
    <property type="match status" value="3"/>
</dbReference>
<dbReference type="PROSITE" id="PS50112">
    <property type="entry name" value="PAS"/>
    <property type="match status" value="3"/>
</dbReference>
<keyword evidence="3" id="KW-0597">Phosphoprotein</keyword>
<dbReference type="Gene3D" id="3.30.565.10">
    <property type="entry name" value="Histidine kinase-like ATPase, C-terminal domain"/>
    <property type="match status" value="1"/>
</dbReference>
<dbReference type="Gene3D" id="1.10.287.130">
    <property type="match status" value="1"/>
</dbReference>
<dbReference type="RefSeq" id="WP_198122872.1">
    <property type="nucleotide sequence ID" value="NZ_JAECZC010000001.1"/>
</dbReference>
<dbReference type="PANTHER" id="PTHR43304:SF1">
    <property type="entry name" value="PAC DOMAIN-CONTAINING PROTEIN"/>
    <property type="match status" value="1"/>
</dbReference>
<feature type="domain" description="Histidine kinase" evidence="7">
    <location>
        <begin position="436"/>
        <end position="647"/>
    </location>
</feature>
<dbReference type="GO" id="GO:0000155">
    <property type="term" value="F:phosphorelay sensor kinase activity"/>
    <property type="evidence" value="ECO:0007669"/>
    <property type="project" value="InterPro"/>
</dbReference>
<sequence>MKTAFDHINQHGLSEQILQENVCCYVNLDQMSSVGIFRTDLSGNCLYVNQRWSELSGISFTKALGQGWRTAIHPDDLDLIDTEIRRTLPDVRPFRYEFRFQHPNGRIIWVLSQAEAETKPNGEAIGYIGTVVDITEYRQSEQALKASEEKFRATFEQAAVGIAHLTVDGRYLRVNQKLCEILGYSQEELLGLTFGEIIHPDNWETDLNYIRQLLTGEIETYSQQKCHIRKDGLPIWINLKISLLQQEATKQPQLEAEYFIAVVEDISTHKQVEQALQESEERFHTMADTAPVMIWMSGIDKFCNYFNRVWLEFTGRTMEQELGNGWAEGVHPEDLERYLKTYCTAFDARQPFTMEYRMRRYDGEYRWVLDIGTPRFTANGSFTGYIGSCIDISDRKLTELTLQQRAEELARSNTILAQTTAMLQKRNQELDQFAYVASHDLKAPLRAIASLSEWLEEDLADQLPPENQHQMQLLRGRVRRMEALINGLLEYSRIGRIHTELSLVNVGQLLQEVIDSLQPPPTFSIEIAPGMPTLITKRIPLQQVFANLIENAIKHHSRVDGRVKISLQDEGSYYKFAVADDGPGIAPEYHDKVFGIFQTLEARDRKENTGIGLAIVKKIVETEGGTINLDSIVGAGSTFYFVWPKQLDQ</sequence>
<dbReference type="InterPro" id="IPR013655">
    <property type="entry name" value="PAS_fold_3"/>
</dbReference>
<dbReference type="PROSITE" id="PS50113">
    <property type="entry name" value="PAC"/>
    <property type="match status" value="3"/>
</dbReference>
<dbReference type="SMART" id="SM00086">
    <property type="entry name" value="PAC"/>
    <property type="match status" value="3"/>
</dbReference>
<dbReference type="InterPro" id="IPR000700">
    <property type="entry name" value="PAS-assoc_C"/>
</dbReference>
<evidence type="ECO:0000256" key="6">
    <source>
        <dbReference type="ARBA" id="ARBA00023012"/>
    </source>
</evidence>
<gene>
    <name evidence="10" type="ORF">I8748_01250</name>
</gene>
<dbReference type="SMART" id="SM00388">
    <property type="entry name" value="HisKA"/>
    <property type="match status" value="1"/>
</dbReference>
<dbReference type="CDD" id="cd00130">
    <property type="entry name" value="PAS"/>
    <property type="match status" value="3"/>
</dbReference>
<evidence type="ECO:0000259" key="8">
    <source>
        <dbReference type="PROSITE" id="PS50112"/>
    </source>
</evidence>
<dbReference type="InterPro" id="IPR005467">
    <property type="entry name" value="His_kinase_dom"/>
</dbReference>
<dbReference type="InterPro" id="IPR003594">
    <property type="entry name" value="HATPase_dom"/>
</dbReference>
<evidence type="ECO:0000256" key="2">
    <source>
        <dbReference type="ARBA" id="ARBA00012438"/>
    </source>
</evidence>
<comment type="catalytic activity">
    <reaction evidence="1">
        <text>ATP + protein L-histidine = ADP + protein N-phospho-L-histidine.</text>
        <dbReference type="EC" id="2.7.13.3"/>
    </reaction>
</comment>
<dbReference type="InterPro" id="IPR036890">
    <property type="entry name" value="HATPase_C_sf"/>
</dbReference>
<accession>A0A8J7HNT0</accession>
<proteinExistence type="predicted"/>
<dbReference type="PROSITE" id="PS50109">
    <property type="entry name" value="HIS_KIN"/>
    <property type="match status" value="1"/>
</dbReference>
<evidence type="ECO:0000256" key="4">
    <source>
        <dbReference type="ARBA" id="ARBA00022679"/>
    </source>
</evidence>
<protein>
    <recommendedName>
        <fullName evidence="2">histidine kinase</fullName>
        <ecNumber evidence="2">2.7.13.3</ecNumber>
    </recommendedName>
</protein>
<keyword evidence="5" id="KW-0418">Kinase</keyword>
<evidence type="ECO:0000256" key="1">
    <source>
        <dbReference type="ARBA" id="ARBA00000085"/>
    </source>
</evidence>
<dbReference type="EC" id="2.7.13.3" evidence="2"/>
<keyword evidence="4" id="KW-0808">Transferase</keyword>
<dbReference type="Proteomes" id="UP000632766">
    <property type="component" value="Unassembled WGS sequence"/>
</dbReference>
<dbReference type="InterPro" id="IPR036097">
    <property type="entry name" value="HisK_dim/P_sf"/>
</dbReference>
<dbReference type="SUPFAM" id="SSF47384">
    <property type="entry name" value="Homodimeric domain of signal transducing histidine kinase"/>
    <property type="match status" value="1"/>
</dbReference>
<dbReference type="Pfam" id="PF02518">
    <property type="entry name" value="HATPase_c"/>
    <property type="match status" value="1"/>
</dbReference>
<dbReference type="PANTHER" id="PTHR43304">
    <property type="entry name" value="PHYTOCHROME-LIKE PROTEIN CPH1"/>
    <property type="match status" value="1"/>
</dbReference>
<organism evidence="10 11">
    <name type="scientific">Amazonocrinis nigriterrae CENA67</name>
    <dbReference type="NCBI Taxonomy" id="2794033"/>
    <lineage>
        <taxon>Bacteria</taxon>
        <taxon>Bacillati</taxon>
        <taxon>Cyanobacteriota</taxon>
        <taxon>Cyanophyceae</taxon>
        <taxon>Nostocales</taxon>
        <taxon>Nostocaceae</taxon>
        <taxon>Amazonocrinis</taxon>
        <taxon>Amazonocrinis nigriterrae</taxon>
    </lineage>
</organism>
<evidence type="ECO:0000256" key="5">
    <source>
        <dbReference type="ARBA" id="ARBA00022777"/>
    </source>
</evidence>
<comment type="caution">
    <text evidence="10">The sequence shown here is derived from an EMBL/GenBank/DDBJ whole genome shotgun (WGS) entry which is preliminary data.</text>
</comment>
<keyword evidence="6" id="KW-0902">Two-component regulatory system</keyword>
<dbReference type="CDD" id="cd00082">
    <property type="entry name" value="HisKA"/>
    <property type="match status" value="1"/>
</dbReference>
<dbReference type="SMART" id="SM00091">
    <property type="entry name" value="PAS"/>
    <property type="match status" value="3"/>
</dbReference>
<evidence type="ECO:0000313" key="10">
    <source>
        <dbReference type="EMBL" id="MBH8560838.1"/>
    </source>
</evidence>
<dbReference type="FunFam" id="3.30.450.20:FF:000099">
    <property type="entry name" value="Sensory box sensor histidine kinase"/>
    <property type="match status" value="1"/>
</dbReference>
<feature type="domain" description="PAS" evidence="8">
    <location>
        <begin position="36"/>
        <end position="91"/>
    </location>
</feature>
<reference evidence="10 11" key="1">
    <citation type="journal article" date="2021" name="Int. J. Syst. Evol. Microbiol.">
        <title>Amazonocrinis nigriterrae gen. nov., sp. nov., Atlanticothrix silvestris gen. nov., sp. nov. and Dendronalium phyllosphericum gen. nov., sp. nov., nostocacean cyanobacteria from Brazilian environments.</title>
        <authorList>
            <person name="Alvarenga D.O."/>
            <person name="Andreote A.P.D."/>
            <person name="Branco L.H.Z."/>
            <person name="Delbaje E."/>
            <person name="Cruz R.B."/>
            <person name="Varani A.M."/>
            <person name="Fiore M.F."/>
        </authorList>
    </citation>
    <scope>NUCLEOTIDE SEQUENCE [LARGE SCALE GENOMIC DNA]</scope>
    <source>
        <strain evidence="10 11">CENA67</strain>
    </source>
</reference>
<dbReference type="InterPro" id="IPR001610">
    <property type="entry name" value="PAC"/>
</dbReference>